<evidence type="ECO:0000256" key="7">
    <source>
        <dbReference type="SAM" id="Coils"/>
    </source>
</evidence>
<dbReference type="GO" id="GO:0042802">
    <property type="term" value="F:identical protein binding"/>
    <property type="evidence" value="ECO:0007669"/>
    <property type="project" value="Ensembl"/>
</dbReference>
<dbReference type="RefSeq" id="XP_005053387.1">
    <property type="nucleotide sequence ID" value="XM_005053330.1"/>
</dbReference>
<dbReference type="GO" id="GO:0016020">
    <property type="term" value="C:membrane"/>
    <property type="evidence" value="ECO:0007669"/>
    <property type="project" value="UniProtKB-SubCell"/>
</dbReference>
<evidence type="ECO:0000256" key="8">
    <source>
        <dbReference type="SAM" id="MobiDB-lite"/>
    </source>
</evidence>
<dbReference type="CTD" id="23023"/>
<keyword evidence="4 9" id="KW-1133">Transmembrane helix</keyword>
<evidence type="ECO:0000256" key="9">
    <source>
        <dbReference type="SAM" id="Phobius"/>
    </source>
</evidence>
<dbReference type="OrthoDB" id="10072335at2759"/>
<dbReference type="eggNOG" id="KOG3850">
    <property type="taxonomic scope" value="Eukaryota"/>
</dbReference>
<organism evidence="10 11">
    <name type="scientific">Ficedula albicollis</name>
    <name type="common">Collared flycatcher</name>
    <name type="synonym">Muscicapa albicollis</name>
    <dbReference type="NCBI Taxonomy" id="59894"/>
    <lineage>
        <taxon>Eukaryota</taxon>
        <taxon>Metazoa</taxon>
        <taxon>Chordata</taxon>
        <taxon>Craniata</taxon>
        <taxon>Vertebrata</taxon>
        <taxon>Euteleostomi</taxon>
        <taxon>Archelosauria</taxon>
        <taxon>Archosauria</taxon>
        <taxon>Dinosauria</taxon>
        <taxon>Saurischia</taxon>
        <taxon>Theropoda</taxon>
        <taxon>Coelurosauria</taxon>
        <taxon>Aves</taxon>
        <taxon>Neognathae</taxon>
        <taxon>Neoaves</taxon>
        <taxon>Telluraves</taxon>
        <taxon>Australaves</taxon>
        <taxon>Passeriformes</taxon>
        <taxon>Muscicapidae</taxon>
        <taxon>Ficedula</taxon>
    </lineage>
</organism>
<proteinExistence type="inferred from homology"/>
<dbReference type="GO" id="GO:0140284">
    <property type="term" value="C:endoplasmic reticulum-endosome membrane contact site"/>
    <property type="evidence" value="ECO:0007669"/>
    <property type="project" value="Ensembl"/>
</dbReference>
<feature type="transmembrane region" description="Helical" evidence="9">
    <location>
        <begin position="579"/>
        <end position="604"/>
    </location>
</feature>
<keyword evidence="5 7" id="KW-0175">Coiled coil</keyword>
<feature type="compositionally biased region" description="Polar residues" evidence="8">
    <location>
        <begin position="135"/>
        <end position="161"/>
    </location>
</feature>
<dbReference type="PANTHER" id="PTHR17613">
    <property type="entry name" value="CEREBRAL PROTEIN-11-RELATED"/>
    <property type="match status" value="1"/>
</dbReference>
<feature type="transmembrane region" description="Helical" evidence="9">
    <location>
        <begin position="611"/>
        <end position="628"/>
    </location>
</feature>
<feature type="region of interest" description="Disordered" evidence="8">
    <location>
        <begin position="406"/>
        <end position="441"/>
    </location>
</feature>
<dbReference type="GO" id="GO:0097750">
    <property type="term" value="P:endosome membrane tubulation"/>
    <property type="evidence" value="ECO:0007669"/>
    <property type="project" value="Ensembl"/>
</dbReference>
<feature type="region of interest" description="Disordered" evidence="8">
    <location>
        <begin position="1"/>
        <end position="38"/>
    </location>
</feature>
<evidence type="ECO:0000313" key="10">
    <source>
        <dbReference type="Ensembl" id="ENSFALP00000014276.1"/>
    </source>
</evidence>
<dbReference type="HOGENOM" id="CLU_019951_1_0_1"/>
<comment type="similarity">
    <text evidence="2">Belongs to the TEX28 family.</text>
</comment>
<dbReference type="GO" id="GO:0005791">
    <property type="term" value="C:rough endoplasmic reticulum"/>
    <property type="evidence" value="ECO:0007669"/>
    <property type="project" value="Ensembl"/>
</dbReference>
<evidence type="ECO:0000256" key="5">
    <source>
        <dbReference type="ARBA" id="ARBA00023054"/>
    </source>
</evidence>
<dbReference type="STRING" id="59894.ENSFALP00000014276"/>
<sequence>MEPSGTEQLSDDPDPGGKSQDQETKKQHESEQKLSKITHNALENINVIGQGLKHLFQHQRRRSSVSPHDIQQAQAELEPDLDLESQSVCAEIDGVSTHPTALNRVLQQIRVPPKMKRGTSLHSRWGKGDAPKGSPQINRRSAQDIQSGRPRSSSTTDAPTNLSVMEIASSIYVGGEEAAAAAIERLEVSSLAQTSSAVASSTDGSINADSVDGTPDPQRTKVAITHLQQKILKLTEQIKIEQTARDDNVAEYLKLANNADKQQSARIKQVFEKKNQKSAQTILQLQKKLEHYHRKLREIEQNGIPRQPKDVFRDMHQGLKDVGAKVTGFSEGVVDSVKGGLSSFSQATHSAAGAVVSKPREIASLIRNKFGSADNIANLKDSLEEGQEDGTGGKALGVIQNFQSSPKYGSEEDCSSATSGSVGANSTTGGPVGASSSKTNTLDMQSSGFDAILHEIQDIRETQARLEESFEDLKVRYQRDYTLIMQTLQEERYRCERLEEQLNDLTELHQNEILNLKQELASMEEKIAYQSYERARDIQEALEACQTRISKMELQQQQQQVVQLEGLENATARNLLGKFINILLAVMAVLLVFVSTVANCVVPLMKTRNRTFSTLFIVVFIAFLWKHWDAITGYLERFLSPPR</sequence>
<dbReference type="GO" id="GO:0016197">
    <property type="term" value="P:endosomal transport"/>
    <property type="evidence" value="ECO:0007669"/>
    <property type="project" value="Ensembl"/>
</dbReference>
<dbReference type="OMA" id="WEAISEY"/>
<dbReference type="Pfam" id="PF10267">
    <property type="entry name" value="Tmemb_cc2"/>
    <property type="match status" value="1"/>
</dbReference>
<feature type="coiled-coil region" evidence="7">
    <location>
        <begin position="456"/>
        <end position="555"/>
    </location>
</feature>
<feature type="region of interest" description="Disordered" evidence="8">
    <location>
        <begin position="198"/>
        <end position="218"/>
    </location>
</feature>
<accession>U3KGX2</accession>
<evidence type="ECO:0000256" key="3">
    <source>
        <dbReference type="ARBA" id="ARBA00022692"/>
    </source>
</evidence>
<keyword evidence="11" id="KW-1185">Reference proteome</keyword>
<evidence type="ECO:0000256" key="6">
    <source>
        <dbReference type="ARBA" id="ARBA00023136"/>
    </source>
</evidence>
<dbReference type="GO" id="GO:0140285">
    <property type="term" value="P:endosome fission"/>
    <property type="evidence" value="ECO:0007669"/>
    <property type="project" value="Ensembl"/>
</dbReference>
<evidence type="ECO:0000256" key="1">
    <source>
        <dbReference type="ARBA" id="ARBA00004370"/>
    </source>
</evidence>
<feature type="compositionally biased region" description="Basic and acidic residues" evidence="8">
    <location>
        <begin position="20"/>
        <end position="34"/>
    </location>
</feature>
<gene>
    <name evidence="10" type="primary">TMCC1</name>
</gene>
<name>U3KGX2_FICAL</name>
<comment type="subcellular location">
    <subcellularLocation>
        <location evidence="1">Membrane</location>
    </subcellularLocation>
</comment>
<keyword evidence="6 9" id="KW-0472">Membrane</keyword>
<feature type="compositionally biased region" description="Polar residues" evidence="8">
    <location>
        <begin position="198"/>
        <end position="208"/>
    </location>
</feature>
<evidence type="ECO:0000256" key="2">
    <source>
        <dbReference type="ARBA" id="ARBA00008108"/>
    </source>
</evidence>
<dbReference type="GeneTree" id="ENSGT00940000155189"/>
<keyword evidence="3 9" id="KW-0812">Transmembrane</keyword>
<dbReference type="Proteomes" id="UP000016665">
    <property type="component" value="Chromosome 12"/>
</dbReference>
<dbReference type="InterPro" id="IPR019394">
    <property type="entry name" value="TEX28/TMCC"/>
</dbReference>
<reference evidence="10" key="2">
    <citation type="submission" date="2025-08" db="UniProtKB">
        <authorList>
            <consortium name="Ensembl"/>
        </authorList>
    </citation>
    <scope>IDENTIFICATION</scope>
</reference>
<dbReference type="GeneID" id="101820360"/>
<dbReference type="Ensembl" id="ENSFALT00000014335.2">
    <property type="protein sequence ID" value="ENSFALP00000014276.1"/>
    <property type="gene ID" value="ENSFALG00000013680.2"/>
</dbReference>
<dbReference type="GO" id="GO:0090148">
    <property type="term" value="P:membrane fission"/>
    <property type="evidence" value="ECO:0007669"/>
    <property type="project" value="Ensembl"/>
</dbReference>
<evidence type="ECO:0000256" key="4">
    <source>
        <dbReference type="ARBA" id="ARBA00022989"/>
    </source>
</evidence>
<reference evidence="10 11" key="1">
    <citation type="journal article" date="2012" name="Nature">
        <title>The genomic landscape of species divergence in Ficedula flycatchers.</title>
        <authorList>
            <person name="Ellegren H."/>
            <person name="Smeds L."/>
            <person name="Burri R."/>
            <person name="Olason P.I."/>
            <person name="Backstrom N."/>
            <person name="Kawakami T."/>
            <person name="Kunstner A."/>
            <person name="Makinen H."/>
            <person name="Nadachowska-Brzyska K."/>
            <person name="Qvarnstrom A."/>
            <person name="Uebbing S."/>
            <person name="Wolf J.B."/>
        </authorList>
    </citation>
    <scope>NUCLEOTIDE SEQUENCE [LARGE SCALE GENOMIC DNA]</scope>
</reference>
<dbReference type="GO" id="GO:0005829">
    <property type="term" value="C:cytosol"/>
    <property type="evidence" value="ECO:0007669"/>
    <property type="project" value="Ensembl"/>
</dbReference>
<dbReference type="KEGG" id="fab:101820360"/>
<protein>
    <submittedName>
        <fullName evidence="10">Transmembrane and coiled-coil domain family 1</fullName>
    </submittedName>
</protein>
<feature type="region of interest" description="Disordered" evidence="8">
    <location>
        <begin position="110"/>
        <end position="161"/>
    </location>
</feature>
<dbReference type="GO" id="GO:0007029">
    <property type="term" value="P:endoplasmic reticulum organization"/>
    <property type="evidence" value="ECO:0007669"/>
    <property type="project" value="Ensembl"/>
</dbReference>
<dbReference type="AlphaFoldDB" id="U3KGX2"/>
<evidence type="ECO:0000313" key="11">
    <source>
        <dbReference type="Proteomes" id="UP000016665"/>
    </source>
</evidence>
<reference evidence="10" key="3">
    <citation type="submission" date="2025-09" db="UniProtKB">
        <authorList>
            <consortium name="Ensembl"/>
        </authorList>
    </citation>
    <scope>IDENTIFICATION</scope>
</reference>
<feature type="compositionally biased region" description="Polar residues" evidence="8">
    <location>
        <begin position="415"/>
        <end position="441"/>
    </location>
</feature>
<dbReference type="PANTHER" id="PTHR17613:SF11">
    <property type="entry name" value="TRANSMEMBRANE AND COILED-COIL DOMAINS PROTEIN 1"/>
    <property type="match status" value="1"/>
</dbReference>